<evidence type="ECO:0000313" key="4">
    <source>
        <dbReference type="EMBL" id="SQI34565.1"/>
    </source>
</evidence>
<keyword evidence="1" id="KW-0564">Palmitate</keyword>
<evidence type="ECO:0000256" key="1">
    <source>
        <dbReference type="HAMAP-Rule" id="MF_02248"/>
    </source>
</evidence>
<comment type="function">
    <text evidence="1">Plays a role in cell envelope biogenesis, maintenance of cell envelope integrity and membrane homeostasis. Essential for lipoprotein maturation under conditions where membrane fluidity may be altered.</text>
</comment>
<reference evidence="4 5" key="1">
    <citation type="submission" date="2018-06" db="EMBL/GenBank/DDBJ databases">
        <authorList>
            <consortium name="Pathogen Informatics"/>
            <person name="Doyle S."/>
        </authorList>
    </citation>
    <scope>NUCLEOTIDE SEQUENCE [LARGE SCALE GENOMIC DNA]</scope>
    <source>
        <strain evidence="4 5">NCTC12151</strain>
    </source>
</reference>
<dbReference type="Pfam" id="PF08786">
    <property type="entry name" value="DcrB"/>
    <property type="match status" value="1"/>
</dbReference>
<name>A0A2X4X506_9GAMM</name>
<feature type="signal peptide" evidence="3">
    <location>
        <begin position="1"/>
        <end position="19"/>
    </location>
</feature>
<keyword evidence="1" id="KW-1003">Cell membrane</keyword>
<keyword evidence="1 3" id="KW-0732">Signal</keyword>
<dbReference type="PROSITE" id="PS51257">
    <property type="entry name" value="PROKAR_LIPOPROTEIN"/>
    <property type="match status" value="1"/>
</dbReference>
<comment type="subcellular location">
    <subcellularLocation>
        <location evidence="1">Cell membrane</location>
        <topology evidence="1">Lipid-anchor</topology>
        <orientation evidence="1">Periplasmic side</orientation>
    </subcellularLocation>
</comment>
<keyword evidence="1" id="KW-0449">Lipoprotein</keyword>
<evidence type="ECO:0000256" key="3">
    <source>
        <dbReference type="SAM" id="SignalP"/>
    </source>
</evidence>
<dbReference type="EMBL" id="LS483470">
    <property type="protein sequence ID" value="SQI34565.1"/>
    <property type="molecule type" value="Genomic_DNA"/>
</dbReference>
<evidence type="ECO:0000256" key="2">
    <source>
        <dbReference type="SAM" id="MobiDB-lite"/>
    </source>
</evidence>
<comment type="similarity">
    <text evidence="1">Belongs to the DcrB family.</text>
</comment>
<keyword evidence="1" id="KW-0472">Membrane</keyword>
<dbReference type="InterPro" id="IPR046406">
    <property type="entry name" value="DcrB"/>
</dbReference>
<dbReference type="InterPro" id="IPR014894">
    <property type="entry name" value="DcrB/EagT6"/>
</dbReference>
<feature type="chain" id="PRO_5015893657" description="Inner membrane lipoprotein DcrB" evidence="3">
    <location>
        <begin position="20"/>
        <end position="190"/>
    </location>
</feature>
<gene>
    <name evidence="1 4" type="primary">dcrB</name>
    <name evidence="4" type="ORF">NCTC12151_00215</name>
</gene>
<dbReference type="RefSeq" id="WP_170126464.1">
    <property type="nucleotide sequence ID" value="NZ_LR698987.1"/>
</dbReference>
<feature type="region of interest" description="Disordered" evidence="2">
    <location>
        <begin position="26"/>
        <end position="50"/>
    </location>
</feature>
<accession>A0A2X4X506</accession>
<protein>
    <recommendedName>
        <fullName evidence="1">Inner membrane lipoprotein DcrB</fullName>
    </recommendedName>
</protein>
<feature type="compositionally biased region" description="Low complexity" evidence="2">
    <location>
        <begin position="34"/>
        <end position="48"/>
    </location>
</feature>
<dbReference type="AlphaFoldDB" id="A0A2X4X506"/>
<organism evidence="4 5">
    <name type="scientific">Leminorella richardii</name>
    <dbReference type="NCBI Taxonomy" id="158841"/>
    <lineage>
        <taxon>Bacteria</taxon>
        <taxon>Pseudomonadati</taxon>
        <taxon>Pseudomonadota</taxon>
        <taxon>Gammaproteobacteria</taxon>
        <taxon>Enterobacterales</taxon>
        <taxon>Budviciaceae</taxon>
        <taxon>Leminorella</taxon>
    </lineage>
</organism>
<dbReference type="Gene3D" id="3.40.1000.10">
    <property type="entry name" value="Mog1/PsbP, alpha/beta/alpha sandwich"/>
    <property type="match status" value="1"/>
</dbReference>
<keyword evidence="5" id="KW-1185">Reference proteome</keyword>
<proteinExistence type="inferred from homology"/>
<dbReference type="HAMAP" id="MF_02248">
    <property type="entry name" value="DcrB"/>
    <property type="match status" value="1"/>
</dbReference>
<dbReference type="KEGG" id="lri:NCTC12151_00215"/>
<evidence type="ECO:0000313" key="5">
    <source>
        <dbReference type="Proteomes" id="UP000249005"/>
    </source>
</evidence>
<dbReference type="GO" id="GO:0005886">
    <property type="term" value="C:plasma membrane"/>
    <property type="evidence" value="ECO:0007669"/>
    <property type="project" value="UniProtKB-SubCell"/>
</dbReference>
<sequence length="190" mass="20146">MQKLIKTMGLCLFAVSLTACDGNKDTPTAPAENGSSAAQPGASGGQTQVLGGKVSFTVPDGLQDQSGKSPSQTTNMAIFADNAAQKMLIVISSSMPADSLDNLITRMEAQQKMRDSELTLLKKAPIEVSGQTLQRLDTLVRIDGNKNYSSTLLGQVGEQLLTIQLTYPAEQQADAEKAVEAFITSLKIQP</sequence>
<dbReference type="Proteomes" id="UP000249005">
    <property type="component" value="Chromosome 1"/>
</dbReference>